<dbReference type="InParanoid" id="E2BGX9"/>
<dbReference type="GO" id="GO:0030574">
    <property type="term" value="P:collagen catabolic process"/>
    <property type="evidence" value="ECO:0007669"/>
    <property type="project" value="TreeGrafter"/>
</dbReference>
<feature type="binding site" evidence="7">
    <location>
        <position position="115"/>
    </location>
    <ligand>
        <name>Zn(2+)</name>
        <dbReference type="ChEBI" id="CHEBI:29105"/>
        <label>2</label>
        <note>catalytic</note>
    </ligand>
</feature>
<feature type="binding site" evidence="7">
    <location>
        <position position="111"/>
    </location>
    <ligand>
        <name>Zn(2+)</name>
        <dbReference type="ChEBI" id="CHEBI:29105"/>
        <label>2</label>
        <note>catalytic</note>
    </ligand>
</feature>
<dbReference type="PRINTS" id="PR00138">
    <property type="entry name" value="MATRIXIN"/>
</dbReference>
<dbReference type="GO" id="GO:0030198">
    <property type="term" value="P:extracellular matrix organization"/>
    <property type="evidence" value="ECO:0007669"/>
    <property type="project" value="TreeGrafter"/>
</dbReference>
<reference evidence="9 10" key="1">
    <citation type="journal article" date="2010" name="Science">
        <title>Genomic comparison of the ants Camponotus floridanus and Harpegnathos saltator.</title>
        <authorList>
            <person name="Bonasio R."/>
            <person name="Zhang G."/>
            <person name="Ye C."/>
            <person name="Mutti N.S."/>
            <person name="Fang X."/>
            <person name="Qin N."/>
            <person name="Donahue G."/>
            <person name="Yang P."/>
            <person name="Li Q."/>
            <person name="Li C."/>
            <person name="Zhang P."/>
            <person name="Huang Z."/>
            <person name="Berger S.L."/>
            <person name="Reinberg D."/>
            <person name="Wang J."/>
            <person name="Liebig J."/>
        </authorList>
    </citation>
    <scope>NUCLEOTIDE SEQUENCE [LARGE SCALE GENOMIC DNA]</scope>
    <source>
        <strain evidence="9 10">R22 G/1</strain>
    </source>
</reference>
<dbReference type="OrthoDB" id="406838at2759"/>
<organism evidence="10">
    <name type="scientific">Harpegnathos saltator</name>
    <name type="common">Jerdon's jumping ant</name>
    <dbReference type="NCBI Taxonomy" id="610380"/>
    <lineage>
        <taxon>Eukaryota</taxon>
        <taxon>Metazoa</taxon>
        <taxon>Ecdysozoa</taxon>
        <taxon>Arthropoda</taxon>
        <taxon>Hexapoda</taxon>
        <taxon>Insecta</taxon>
        <taxon>Pterygota</taxon>
        <taxon>Neoptera</taxon>
        <taxon>Endopterygota</taxon>
        <taxon>Hymenoptera</taxon>
        <taxon>Apocrita</taxon>
        <taxon>Aculeata</taxon>
        <taxon>Formicoidea</taxon>
        <taxon>Formicidae</taxon>
        <taxon>Ponerinae</taxon>
        <taxon>Ponerini</taxon>
        <taxon>Harpegnathos</taxon>
    </lineage>
</organism>
<keyword evidence="4" id="KW-0378">Hydrolase</keyword>
<dbReference type="STRING" id="610380.E2BGX9"/>
<feature type="binding site" evidence="7">
    <location>
        <position position="90"/>
    </location>
    <ligand>
        <name>Ca(2+)</name>
        <dbReference type="ChEBI" id="CHEBI:29108"/>
        <label>3</label>
    </ligand>
</feature>
<dbReference type="AlphaFoldDB" id="E2BGX9"/>
<feature type="binding site" evidence="7">
    <location>
        <position position="72"/>
    </location>
    <ligand>
        <name>Zn(2+)</name>
        <dbReference type="ChEBI" id="CHEBI:29105"/>
        <label>1</label>
    </ligand>
</feature>
<dbReference type="GO" id="GO:0031012">
    <property type="term" value="C:extracellular matrix"/>
    <property type="evidence" value="ECO:0007669"/>
    <property type="project" value="InterPro"/>
</dbReference>
<feature type="binding site" evidence="7">
    <location>
        <position position="90"/>
    </location>
    <ligand>
        <name>Ca(2+)</name>
        <dbReference type="ChEBI" id="CHEBI:29108"/>
        <label>1</label>
    </ligand>
</feature>
<dbReference type="Pfam" id="PF00413">
    <property type="entry name" value="Peptidase_M10"/>
    <property type="match status" value="1"/>
</dbReference>
<evidence type="ECO:0000256" key="1">
    <source>
        <dbReference type="ARBA" id="ARBA00010370"/>
    </source>
</evidence>
<feature type="binding site" evidence="7">
    <location>
        <position position="87"/>
    </location>
    <ligand>
        <name>Ca(2+)</name>
        <dbReference type="ChEBI" id="CHEBI:29108"/>
        <label>3</label>
    </ligand>
</feature>
<comment type="cofactor">
    <cofactor evidence="7">
        <name>Zn(2+)</name>
        <dbReference type="ChEBI" id="CHEBI:29105"/>
    </cofactor>
    <text evidence="7">Binds 2 Zn(2+) ions per subunit.</text>
</comment>
<evidence type="ECO:0000313" key="10">
    <source>
        <dbReference type="Proteomes" id="UP000008237"/>
    </source>
</evidence>
<dbReference type="InterPro" id="IPR001818">
    <property type="entry name" value="Pept_M10_metallopeptidase"/>
</dbReference>
<dbReference type="CDD" id="cd04278">
    <property type="entry name" value="ZnMc_MMP"/>
    <property type="match status" value="1"/>
</dbReference>
<evidence type="ECO:0000256" key="2">
    <source>
        <dbReference type="ARBA" id="ARBA00022670"/>
    </source>
</evidence>
<dbReference type="Proteomes" id="UP000008237">
    <property type="component" value="Unassembled WGS sequence"/>
</dbReference>
<feature type="binding site" evidence="7">
    <location>
        <position position="129"/>
    </location>
    <ligand>
        <name>Zn(2+)</name>
        <dbReference type="ChEBI" id="CHEBI:29105"/>
        <label>2</label>
        <note>catalytic</note>
    </ligand>
</feature>
<evidence type="ECO:0000256" key="3">
    <source>
        <dbReference type="ARBA" id="ARBA00022723"/>
    </source>
</evidence>
<feature type="binding site" evidence="7">
    <location>
        <position position="85"/>
    </location>
    <ligand>
        <name>Zn(2+)</name>
        <dbReference type="ChEBI" id="CHEBI:29105"/>
        <label>1</label>
    </ligand>
</feature>
<keyword evidence="5 7" id="KW-0862">Zinc</keyword>
<evidence type="ECO:0000256" key="6">
    <source>
        <dbReference type="PIRSR" id="PIRSR621190-1"/>
    </source>
</evidence>
<feature type="binding site" evidence="7">
    <location>
        <position position="57"/>
    </location>
    <ligand>
        <name>Zn(2+)</name>
        <dbReference type="ChEBI" id="CHEBI:29105"/>
        <label>1</label>
    </ligand>
</feature>
<keyword evidence="3 7" id="KW-0479">Metal-binding</keyword>
<keyword evidence="2" id="KW-0645">Protease</keyword>
<dbReference type="EMBL" id="GL448228">
    <property type="protein sequence ID" value="EFN85111.1"/>
    <property type="molecule type" value="Genomic_DNA"/>
</dbReference>
<dbReference type="GO" id="GO:0005615">
    <property type="term" value="C:extracellular space"/>
    <property type="evidence" value="ECO:0007669"/>
    <property type="project" value="TreeGrafter"/>
</dbReference>
<evidence type="ECO:0000256" key="5">
    <source>
        <dbReference type="ARBA" id="ARBA00022833"/>
    </source>
</evidence>
<feature type="binding site" evidence="7">
    <location>
        <position position="83"/>
    </location>
    <ligand>
        <name>Ca(2+)</name>
        <dbReference type="ChEBI" id="CHEBI:29108"/>
        <label>2</label>
    </ligand>
</feature>
<feature type="domain" description="Peptidase metallopeptidase" evidence="8">
    <location>
        <begin position="4"/>
        <end position="156"/>
    </location>
</feature>
<gene>
    <name evidence="9" type="ORF">EAI_14907</name>
</gene>
<keyword evidence="7" id="KW-0106">Calcium</keyword>
<evidence type="ECO:0000256" key="4">
    <source>
        <dbReference type="ARBA" id="ARBA00022801"/>
    </source>
</evidence>
<dbReference type="GO" id="GO:0008270">
    <property type="term" value="F:zinc ion binding"/>
    <property type="evidence" value="ECO:0007669"/>
    <property type="project" value="InterPro"/>
</dbReference>
<accession>E2BGX9</accession>
<dbReference type="InterPro" id="IPR024079">
    <property type="entry name" value="MetalloPept_cat_dom_sf"/>
</dbReference>
<name>E2BGX9_HARSA</name>
<feature type="active site" evidence="6">
    <location>
        <position position="112"/>
    </location>
</feature>
<keyword evidence="10" id="KW-1185">Reference proteome</keyword>
<dbReference type="InterPro" id="IPR006026">
    <property type="entry name" value="Peptidase_Metallo"/>
</dbReference>
<dbReference type="SMART" id="SM00235">
    <property type="entry name" value="ZnMc"/>
    <property type="match status" value="1"/>
</dbReference>
<evidence type="ECO:0000256" key="7">
    <source>
        <dbReference type="PIRSR" id="PIRSR621190-2"/>
    </source>
</evidence>
<feature type="binding site" evidence="7">
    <location>
        <position position="81"/>
    </location>
    <ligand>
        <name>Ca(2+)</name>
        <dbReference type="ChEBI" id="CHEBI:29108"/>
        <label>2</label>
    </ligand>
</feature>
<dbReference type="InterPro" id="IPR021190">
    <property type="entry name" value="Pept_M10A"/>
</dbReference>
<feature type="binding site" evidence="7">
    <location>
        <position position="47"/>
    </location>
    <ligand>
        <name>Ca(2+)</name>
        <dbReference type="ChEBI" id="CHEBI:29108"/>
        <label>2</label>
    </ligand>
</feature>
<dbReference type="GO" id="GO:0004222">
    <property type="term" value="F:metalloendopeptidase activity"/>
    <property type="evidence" value="ECO:0007669"/>
    <property type="project" value="InterPro"/>
</dbReference>
<dbReference type="Gene3D" id="3.40.390.10">
    <property type="entry name" value="Collagenase (Catalytic Domain)"/>
    <property type="match status" value="1"/>
</dbReference>
<dbReference type="PANTHER" id="PTHR10201">
    <property type="entry name" value="MATRIX METALLOPROTEINASE"/>
    <property type="match status" value="1"/>
</dbReference>
<sequence>MQTRYLRTEQPSGLDTGGVRLELSKALNLWARNSRLTFREVNSDRADILIYFHRGYHGDGYPFDGRGQILAHAFFPGKDRGGDAHFDEEEIWLLQDDTNEEGTSLFAVAAHEFGHSLGLAHSSVQGALMYPWYQGLSPNYKLPEDDRHGIQQMYGGEYRSRMDGITNAAPDAPMLRQRREFEFWARIYPATLQVDGALCSPATGQSWQGLAEQTRSIVSRTANGEPSRQVLHREQLRRFALSFARTWRHLEICDLQRDARKHKGVKRKFEGGHLKAIACGSP</sequence>
<evidence type="ECO:0000313" key="9">
    <source>
        <dbReference type="EMBL" id="EFN85111.1"/>
    </source>
</evidence>
<dbReference type="SUPFAM" id="SSF55486">
    <property type="entry name" value="Metalloproteases ('zincins'), catalytic domain"/>
    <property type="match status" value="1"/>
</dbReference>
<comment type="similarity">
    <text evidence="1">Belongs to the peptidase M10A family.</text>
</comment>
<feature type="binding site" evidence="7">
    <location>
        <position position="65"/>
    </location>
    <ligand>
        <name>Ca(2+)</name>
        <dbReference type="ChEBI" id="CHEBI:29108"/>
        <label>3</label>
    </ligand>
</feature>
<dbReference type="PANTHER" id="PTHR10201:SF308">
    <property type="entry name" value="MATRIX METALLOPROTEINASE 2"/>
    <property type="match status" value="1"/>
</dbReference>
<protein>
    <submittedName>
        <fullName evidence="9">Matrix metalloproteinase-25</fullName>
    </submittedName>
</protein>
<feature type="binding site" evidence="7">
    <location>
        <position position="64"/>
    </location>
    <ligand>
        <name>Ca(2+)</name>
        <dbReference type="ChEBI" id="CHEBI:29108"/>
        <label>3</label>
    </ligand>
</feature>
<feature type="binding site" evidence="7">
    <location>
        <position position="59"/>
    </location>
    <ligand>
        <name>Zn(2+)</name>
        <dbReference type="ChEBI" id="CHEBI:29105"/>
        <label>1</label>
    </ligand>
</feature>
<dbReference type="MEROPS" id="M10.036"/>
<dbReference type="InterPro" id="IPR033739">
    <property type="entry name" value="M10A_MMP"/>
</dbReference>
<dbReference type="GO" id="GO:0006508">
    <property type="term" value="P:proteolysis"/>
    <property type="evidence" value="ECO:0007669"/>
    <property type="project" value="UniProtKB-KW"/>
</dbReference>
<proteinExistence type="inferred from homology"/>
<evidence type="ECO:0000259" key="8">
    <source>
        <dbReference type="SMART" id="SM00235"/>
    </source>
</evidence>
<comment type="cofactor">
    <cofactor evidence="7">
        <name>Ca(2+)</name>
        <dbReference type="ChEBI" id="CHEBI:29108"/>
    </cofactor>
    <text evidence="7">Can bind about 5 Ca(2+) ions per subunit.</text>
</comment>
<feature type="binding site" evidence="7">
    <location>
        <position position="121"/>
    </location>
    <ligand>
        <name>Zn(2+)</name>
        <dbReference type="ChEBI" id="CHEBI:29105"/>
        <label>2</label>
        <note>catalytic</note>
    </ligand>
</feature>